<keyword evidence="6" id="KW-1185">Reference proteome</keyword>
<dbReference type="AlphaFoldDB" id="A0A1G8WJD1"/>
<dbReference type="PANTHER" id="PTHR34597:SF3">
    <property type="entry name" value="OUTER MEMBRANE TRANSPORTER CDIB"/>
    <property type="match status" value="1"/>
</dbReference>
<evidence type="ECO:0000259" key="4">
    <source>
        <dbReference type="Pfam" id="PF01103"/>
    </source>
</evidence>
<dbReference type="GO" id="GO:0019867">
    <property type="term" value="C:outer membrane"/>
    <property type="evidence" value="ECO:0007669"/>
    <property type="project" value="InterPro"/>
</dbReference>
<evidence type="ECO:0000256" key="1">
    <source>
        <dbReference type="ARBA" id="ARBA00004370"/>
    </source>
</evidence>
<dbReference type="InterPro" id="IPR051544">
    <property type="entry name" value="TPS_OM_transporter"/>
</dbReference>
<dbReference type="Pfam" id="PF01103">
    <property type="entry name" value="Omp85"/>
    <property type="match status" value="1"/>
</dbReference>
<feature type="signal peptide" evidence="3">
    <location>
        <begin position="1"/>
        <end position="19"/>
    </location>
</feature>
<dbReference type="GO" id="GO:0008320">
    <property type="term" value="F:protein transmembrane transporter activity"/>
    <property type="evidence" value="ECO:0007669"/>
    <property type="project" value="TreeGrafter"/>
</dbReference>
<dbReference type="GO" id="GO:0046819">
    <property type="term" value="P:protein secretion by the type V secretion system"/>
    <property type="evidence" value="ECO:0007669"/>
    <property type="project" value="TreeGrafter"/>
</dbReference>
<protein>
    <submittedName>
        <fullName evidence="5">Surface antigen</fullName>
    </submittedName>
</protein>
<dbReference type="Proteomes" id="UP000199527">
    <property type="component" value="Unassembled WGS sequence"/>
</dbReference>
<feature type="domain" description="Bacterial surface antigen (D15)" evidence="4">
    <location>
        <begin position="124"/>
        <end position="387"/>
    </location>
</feature>
<sequence>MKSAWIGVACILAAPAVTAVENSGAEIGLVQRASLWMDRVLEELGADGAYNPDDGIDWSLLPGPFYTPEKSFGIGISAVGLYQADDASNGIQPSSITINGFGSVNGAYGVQVRNKSFFDNDRYRFYIEGEFTSSPDIFYGTGIDAGRDESQLTDFERNALGITPQFLMRVAPATYLGVGYELSRAEARDLDGAYESGGGPAFFADTIVSSGITLHLVHDSRDFVLNASEGHLLQADVAVFSKALGSDQDFEKYSLTYNDYLSLTQLDAVLAWQWLAEFSSGDVPWDQLSHLGGSHHLRGYEEGQYRGKQMTLGQAEWRQHLRGRHGMVVWAGLGTVSDSISQLGDDKWLHSVGVGYRFEVKPRVNVRLDMGFGNGDSGFYFSVNEAF</sequence>
<dbReference type="RefSeq" id="WP_090366603.1">
    <property type="nucleotide sequence ID" value="NZ_FNEM01000013.1"/>
</dbReference>
<gene>
    <name evidence="5" type="ORF">SAMN04488540_11386</name>
</gene>
<dbReference type="GO" id="GO:0098046">
    <property type="term" value="C:type V protein secretion system complex"/>
    <property type="evidence" value="ECO:0007669"/>
    <property type="project" value="TreeGrafter"/>
</dbReference>
<evidence type="ECO:0000313" key="5">
    <source>
        <dbReference type="EMBL" id="SDJ78469.1"/>
    </source>
</evidence>
<name>A0A1G8WJD1_9GAMM</name>
<dbReference type="OrthoDB" id="9771071at2"/>
<dbReference type="InterPro" id="IPR000184">
    <property type="entry name" value="Bac_surfAg_D15"/>
</dbReference>
<dbReference type="Gene3D" id="2.40.160.50">
    <property type="entry name" value="membrane protein fhac: a member of the omp85/tpsb transporter family"/>
    <property type="match status" value="1"/>
</dbReference>
<proteinExistence type="predicted"/>
<evidence type="ECO:0000256" key="2">
    <source>
        <dbReference type="ARBA" id="ARBA00023136"/>
    </source>
</evidence>
<accession>A0A1G8WJD1</accession>
<dbReference type="PANTHER" id="PTHR34597">
    <property type="entry name" value="SLR1661 PROTEIN"/>
    <property type="match status" value="1"/>
</dbReference>
<evidence type="ECO:0000313" key="6">
    <source>
        <dbReference type="Proteomes" id="UP000199527"/>
    </source>
</evidence>
<keyword evidence="3" id="KW-0732">Signal</keyword>
<feature type="chain" id="PRO_5011518125" evidence="3">
    <location>
        <begin position="20"/>
        <end position="387"/>
    </location>
</feature>
<reference evidence="6" key="1">
    <citation type="submission" date="2016-10" db="EMBL/GenBank/DDBJ databases">
        <authorList>
            <person name="Varghese N."/>
            <person name="Submissions S."/>
        </authorList>
    </citation>
    <scope>NUCLEOTIDE SEQUENCE [LARGE SCALE GENOMIC DNA]</scope>
    <source>
        <strain evidence="6">DSM 23317</strain>
    </source>
</reference>
<organism evidence="5 6">
    <name type="scientific">Ferrimonas sediminum</name>
    <dbReference type="NCBI Taxonomy" id="718193"/>
    <lineage>
        <taxon>Bacteria</taxon>
        <taxon>Pseudomonadati</taxon>
        <taxon>Pseudomonadota</taxon>
        <taxon>Gammaproteobacteria</taxon>
        <taxon>Alteromonadales</taxon>
        <taxon>Ferrimonadaceae</taxon>
        <taxon>Ferrimonas</taxon>
    </lineage>
</organism>
<comment type="subcellular location">
    <subcellularLocation>
        <location evidence="1">Membrane</location>
    </subcellularLocation>
</comment>
<dbReference type="EMBL" id="FNEM01000013">
    <property type="protein sequence ID" value="SDJ78469.1"/>
    <property type="molecule type" value="Genomic_DNA"/>
</dbReference>
<evidence type="ECO:0000256" key="3">
    <source>
        <dbReference type="SAM" id="SignalP"/>
    </source>
</evidence>
<keyword evidence="2" id="KW-0472">Membrane</keyword>